<protein>
    <recommendedName>
        <fullName evidence="5">NAD(P)-binding protein</fullName>
    </recommendedName>
</protein>
<dbReference type="InterPro" id="IPR002347">
    <property type="entry name" value="SDR_fam"/>
</dbReference>
<keyword evidence="2" id="KW-0472">Membrane</keyword>
<dbReference type="InterPro" id="IPR036291">
    <property type="entry name" value="NAD(P)-bd_dom_sf"/>
</dbReference>
<sequence>MVNINLIRKSNLAFKLSGHVSSLVAVFVGATSGIGLGTLKQYAKYAQGGKAYIIGRSKSAAQPLLDELKESNPTGTFEFIETEISLIKNVDLACDQIKTKEKKVDILFMSPGFLAWGGRIESAEGIDVPHALRYYSRLRFVYNLLPLLTESPSPRVISILAGGKESAIDINDLEVHNDFTFAKAAANGTTQTTLAFEELAKSYPSITFIHKYPGFVDTGVIGRFLSTVTGPMAIPATIAKWAVLPIVNWFSTTIDEAGERGLFLGTSARFPPSNPKTDFVGVELPQGVEVASASVVKDGVGNGVYRLGPLDDSAPDGDVLPGYRLDDVGKRVWEETQALWDRCLSRAA</sequence>
<dbReference type="PANTHER" id="PTHR47534:SF3">
    <property type="entry name" value="ALCOHOL DEHYDROGENASE-LIKE C-TERMINAL DOMAIN-CONTAINING PROTEIN"/>
    <property type="match status" value="1"/>
</dbReference>
<dbReference type="Gene3D" id="3.40.50.720">
    <property type="entry name" value="NAD(P)-binding Rossmann-like Domain"/>
    <property type="match status" value="1"/>
</dbReference>
<keyword evidence="2" id="KW-0812">Transmembrane</keyword>
<evidence type="ECO:0000313" key="4">
    <source>
        <dbReference type="Proteomes" id="UP000235371"/>
    </source>
</evidence>
<keyword evidence="2" id="KW-1133">Transmembrane helix</keyword>
<keyword evidence="1" id="KW-0560">Oxidoreductase</keyword>
<feature type="transmembrane region" description="Helical" evidence="2">
    <location>
        <begin position="20"/>
        <end position="39"/>
    </location>
</feature>
<dbReference type="GO" id="GO:0016491">
    <property type="term" value="F:oxidoreductase activity"/>
    <property type="evidence" value="ECO:0007669"/>
    <property type="project" value="UniProtKB-KW"/>
</dbReference>
<name>A0A2J6TQ37_9HELO</name>
<organism evidence="3 4">
    <name type="scientific">Hyaloscypha bicolor E</name>
    <dbReference type="NCBI Taxonomy" id="1095630"/>
    <lineage>
        <taxon>Eukaryota</taxon>
        <taxon>Fungi</taxon>
        <taxon>Dikarya</taxon>
        <taxon>Ascomycota</taxon>
        <taxon>Pezizomycotina</taxon>
        <taxon>Leotiomycetes</taxon>
        <taxon>Helotiales</taxon>
        <taxon>Hyaloscyphaceae</taxon>
        <taxon>Hyaloscypha</taxon>
        <taxon>Hyaloscypha bicolor</taxon>
    </lineage>
</organism>
<evidence type="ECO:0000313" key="3">
    <source>
        <dbReference type="EMBL" id="PMD65145.1"/>
    </source>
</evidence>
<proteinExistence type="predicted"/>
<dbReference type="SUPFAM" id="SSF51735">
    <property type="entry name" value="NAD(P)-binding Rossmann-fold domains"/>
    <property type="match status" value="1"/>
</dbReference>
<dbReference type="AlphaFoldDB" id="A0A2J6TQ37"/>
<reference evidence="3 4" key="1">
    <citation type="submission" date="2016-04" db="EMBL/GenBank/DDBJ databases">
        <title>A degradative enzymes factory behind the ericoid mycorrhizal symbiosis.</title>
        <authorList>
            <consortium name="DOE Joint Genome Institute"/>
            <person name="Martino E."/>
            <person name="Morin E."/>
            <person name="Grelet G."/>
            <person name="Kuo A."/>
            <person name="Kohler A."/>
            <person name="Daghino S."/>
            <person name="Barry K."/>
            <person name="Choi C."/>
            <person name="Cichocki N."/>
            <person name="Clum A."/>
            <person name="Copeland A."/>
            <person name="Hainaut M."/>
            <person name="Haridas S."/>
            <person name="Labutti K."/>
            <person name="Lindquist E."/>
            <person name="Lipzen A."/>
            <person name="Khouja H.-R."/>
            <person name="Murat C."/>
            <person name="Ohm R."/>
            <person name="Olson A."/>
            <person name="Spatafora J."/>
            <person name="Veneault-Fourrey C."/>
            <person name="Henrissat B."/>
            <person name="Grigoriev I."/>
            <person name="Martin F."/>
            <person name="Perotto S."/>
        </authorList>
    </citation>
    <scope>NUCLEOTIDE SEQUENCE [LARGE SCALE GENOMIC DNA]</scope>
    <source>
        <strain evidence="3 4">E</strain>
    </source>
</reference>
<keyword evidence="4" id="KW-1185">Reference proteome</keyword>
<evidence type="ECO:0008006" key="5">
    <source>
        <dbReference type="Google" id="ProtNLM"/>
    </source>
</evidence>
<dbReference type="GeneID" id="36587533"/>
<dbReference type="Pfam" id="PF00106">
    <property type="entry name" value="adh_short"/>
    <property type="match status" value="1"/>
</dbReference>
<dbReference type="OrthoDB" id="2898509at2759"/>
<evidence type="ECO:0000256" key="2">
    <source>
        <dbReference type="SAM" id="Phobius"/>
    </source>
</evidence>
<dbReference type="InParanoid" id="A0A2J6TQ37"/>
<dbReference type="InterPro" id="IPR052228">
    <property type="entry name" value="Sec_Metab_Biosynth_Oxidored"/>
</dbReference>
<dbReference type="EMBL" id="KZ613747">
    <property type="protein sequence ID" value="PMD65145.1"/>
    <property type="molecule type" value="Genomic_DNA"/>
</dbReference>
<gene>
    <name evidence="3" type="ORF">K444DRAFT_608821</name>
</gene>
<accession>A0A2J6TQ37</accession>
<dbReference type="PANTHER" id="PTHR47534">
    <property type="entry name" value="YALI0E05731P"/>
    <property type="match status" value="1"/>
</dbReference>
<dbReference type="STRING" id="1095630.A0A2J6TQ37"/>
<dbReference type="Proteomes" id="UP000235371">
    <property type="component" value="Unassembled WGS sequence"/>
</dbReference>
<evidence type="ECO:0000256" key="1">
    <source>
        <dbReference type="ARBA" id="ARBA00023002"/>
    </source>
</evidence>
<dbReference type="RefSeq" id="XP_024742049.1">
    <property type="nucleotide sequence ID" value="XM_024879456.1"/>
</dbReference>